<dbReference type="CDD" id="cd00200">
    <property type="entry name" value="WD40"/>
    <property type="match status" value="1"/>
</dbReference>
<dbReference type="PANTHER" id="PTHR19879:SF9">
    <property type="entry name" value="TRANSCRIPTION INITIATION FACTOR TFIID SUBUNIT 5"/>
    <property type="match status" value="1"/>
</dbReference>
<feature type="repeat" description="WD" evidence="3">
    <location>
        <begin position="61"/>
        <end position="102"/>
    </location>
</feature>
<dbReference type="EMBL" id="RSCL01000001">
    <property type="protein sequence ID" value="RUT09980.1"/>
    <property type="molecule type" value="Genomic_DNA"/>
</dbReference>
<evidence type="ECO:0000256" key="1">
    <source>
        <dbReference type="ARBA" id="ARBA00022574"/>
    </source>
</evidence>
<dbReference type="Pfam" id="PF00400">
    <property type="entry name" value="WD40"/>
    <property type="match status" value="4"/>
</dbReference>
<proteinExistence type="predicted"/>
<protein>
    <recommendedName>
        <fullName evidence="7">Anaphase-promoting complex subunit 4 WD40 domain-containing protein</fullName>
    </recommendedName>
</protein>
<reference evidence="5" key="1">
    <citation type="submission" date="2018-12" db="EMBL/GenBank/DDBJ databases">
        <authorList>
            <person name="Will S."/>
            <person name="Neumann-Schaal M."/>
            <person name="Henke P."/>
        </authorList>
    </citation>
    <scope>NUCLEOTIDE SEQUENCE</scope>
    <source>
        <strain evidence="5">PCC 7102</strain>
    </source>
</reference>
<keyword evidence="4" id="KW-0472">Membrane</keyword>
<dbReference type="PROSITE" id="PS00678">
    <property type="entry name" value="WD_REPEATS_1"/>
    <property type="match status" value="1"/>
</dbReference>
<dbReference type="Gene3D" id="2.130.10.10">
    <property type="entry name" value="YVTN repeat-like/Quinoprotein amine dehydrogenase"/>
    <property type="match status" value="2"/>
</dbReference>
<dbReference type="SMART" id="SM00320">
    <property type="entry name" value="WD40"/>
    <property type="match status" value="6"/>
</dbReference>
<dbReference type="InterPro" id="IPR036322">
    <property type="entry name" value="WD40_repeat_dom_sf"/>
</dbReference>
<feature type="repeat" description="WD" evidence="3">
    <location>
        <begin position="218"/>
        <end position="236"/>
    </location>
</feature>
<evidence type="ECO:0008006" key="7">
    <source>
        <dbReference type="Google" id="ProtNLM"/>
    </source>
</evidence>
<keyword evidence="4" id="KW-0812">Transmembrane</keyword>
<evidence type="ECO:0000313" key="6">
    <source>
        <dbReference type="Proteomes" id="UP000271624"/>
    </source>
</evidence>
<name>A0A3S1CLH9_9CYAN</name>
<dbReference type="SUPFAM" id="SSF50978">
    <property type="entry name" value="WD40 repeat-like"/>
    <property type="match status" value="1"/>
</dbReference>
<dbReference type="RefSeq" id="WP_127078469.1">
    <property type="nucleotide sequence ID" value="NZ_RSCL01000001.1"/>
</dbReference>
<dbReference type="InterPro" id="IPR019775">
    <property type="entry name" value="WD40_repeat_CS"/>
</dbReference>
<dbReference type="AlphaFoldDB" id="A0A3S1CLH9"/>
<keyword evidence="2" id="KW-0677">Repeat</keyword>
<evidence type="ECO:0000256" key="4">
    <source>
        <dbReference type="SAM" id="Phobius"/>
    </source>
</evidence>
<accession>A0A3S1CLH9</accession>
<dbReference type="PROSITE" id="PS50082">
    <property type="entry name" value="WD_REPEATS_2"/>
    <property type="match status" value="3"/>
</dbReference>
<keyword evidence="1 3" id="KW-0853">WD repeat</keyword>
<feature type="transmembrane region" description="Helical" evidence="4">
    <location>
        <begin position="12"/>
        <end position="29"/>
    </location>
</feature>
<feature type="repeat" description="WD" evidence="3">
    <location>
        <begin position="147"/>
        <end position="188"/>
    </location>
</feature>
<dbReference type="OrthoDB" id="422888at2"/>
<dbReference type="Proteomes" id="UP000271624">
    <property type="component" value="Unassembled WGS sequence"/>
</dbReference>
<evidence type="ECO:0000256" key="2">
    <source>
        <dbReference type="ARBA" id="ARBA00022737"/>
    </source>
</evidence>
<dbReference type="InterPro" id="IPR015943">
    <property type="entry name" value="WD40/YVTN_repeat-like_dom_sf"/>
</dbReference>
<evidence type="ECO:0000256" key="3">
    <source>
        <dbReference type="PROSITE-ProRule" id="PRU00221"/>
    </source>
</evidence>
<reference evidence="5" key="2">
    <citation type="journal article" date="2019" name="Genome Biol. Evol.">
        <title>Day and night: Metabolic profiles and evolutionary relationships of six axenic non-marine cyanobacteria.</title>
        <authorList>
            <person name="Will S.E."/>
            <person name="Henke P."/>
            <person name="Boedeker C."/>
            <person name="Huang S."/>
            <person name="Brinkmann H."/>
            <person name="Rohde M."/>
            <person name="Jarek M."/>
            <person name="Friedl T."/>
            <person name="Seufert S."/>
            <person name="Schumacher M."/>
            <person name="Overmann J."/>
            <person name="Neumann-Schaal M."/>
            <person name="Petersen J."/>
        </authorList>
    </citation>
    <scope>NUCLEOTIDE SEQUENCE [LARGE SCALE GENOMIC DNA]</scope>
    <source>
        <strain evidence="5">PCC 7102</strain>
    </source>
</reference>
<dbReference type="InterPro" id="IPR001680">
    <property type="entry name" value="WD40_rpt"/>
</dbReference>
<evidence type="ECO:0000313" key="5">
    <source>
        <dbReference type="EMBL" id="RUT09980.1"/>
    </source>
</evidence>
<dbReference type="PROSITE" id="PS50294">
    <property type="entry name" value="WD_REPEATS_REGION"/>
    <property type="match status" value="1"/>
</dbReference>
<dbReference type="PANTHER" id="PTHR19879">
    <property type="entry name" value="TRANSCRIPTION INITIATION FACTOR TFIID"/>
    <property type="match status" value="1"/>
</dbReference>
<keyword evidence="4" id="KW-1133">Transmembrane helix</keyword>
<gene>
    <name evidence="5" type="ORF">DSM106972_004750</name>
</gene>
<keyword evidence="6" id="KW-1185">Reference proteome</keyword>
<comment type="caution">
    <text evidence="5">The sequence shown here is derived from an EMBL/GenBank/DDBJ whole genome shotgun (WGS) entry which is preliminary data.</text>
</comment>
<organism evidence="5 6">
    <name type="scientific">Dulcicalothrix desertica PCC 7102</name>
    <dbReference type="NCBI Taxonomy" id="232991"/>
    <lineage>
        <taxon>Bacteria</taxon>
        <taxon>Bacillati</taxon>
        <taxon>Cyanobacteriota</taxon>
        <taxon>Cyanophyceae</taxon>
        <taxon>Nostocales</taxon>
        <taxon>Calotrichaceae</taxon>
        <taxon>Dulcicalothrix</taxon>
    </lineage>
</organism>
<sequence>MLSIKKSRAFPAIIYGIALSVIVGTPIPIQASIDQQVAPQQVLTKQNKPLNPEEGIDFLKESKHSYDIESLVISRDGQTLVSGSLYDKIHVWNMKNKKLIRTINPGKNGSTTLALSPDGQNLYTGTYLESGIVQVWNIKTGKLIRRINSHKSGISNLTLTPDGKTLIAAGQDKTIKLWNTQTGKLIHTLKGNNAPVSAIAVSSNKNIFATSAGIQGDSRDLTIRLWDIKTGKLLKTLTNSIQAAGFLAFSPDGKNLISARGKSSDYGRTNIWNLSTGKITATIPKSLIYIGFTSDGKRLLSVDSAYGVDLWDAATGANISQIVEQVKFEDDRTYSRVYPNTAVMSQDNKTLVIGEGGVLSGYRIGIRQLNLQPLVKKKPGFYQNFHDYYNLSIRNPVSNILN</sequence>